<comment type="caution">
    <text evidence="2">The sequence shown here is derived from an EMBL/GenBank/DDBJ whole genome shotgun (WGS) entry which is preliminary data.</text>
</comment>
<dbReference type="EMBL" id="VSSQ01003253">
    <property type="protein sequence ID" value="MPM19835.1"/>
    <property type="molecule type" value="Genomic_DNA"/>
</dbReference>
<dbReference type="SUPFAM" id="SSF52980">
    <property type="entry name" value="Restriction endonuclease-like"/>
    <property type="match status" value="1"/>
</dbReference>
<dbReference type="InterPro" id="IPR011335">
    <property type="entry name" value="Restrct_endonuc-II-like"/>
</dbReference>
<dbReference type="InterPro" id="IPR019080">
    <property type="entry name" value="YqaJ_viral_recombinase"/>
</dbReference>
<dbReference type="Gene3D" id="3.90.320.10">
    <property type="match status" value="1"/>
</dbReference>
<accession>A0A644XUJ2</accession>
<feature type="domain" description="YqaJ viral recombinase" evidence="1">
    <location>
        <begin position="16"/>
        <end position="172"/>
    </location>
</feature>
<gene>
    <name evidence="2" type="ORF">SDC9_66262</name>
</gene>
<reference evidence="2" key="1">
    <citation type="submission" date="2019-08" db="EMBL/GenBank/DDBJ databases">
        <authorList>
            <person name="Kucharzyk K."/>
            <person name="Murdoch R.W."/>
            <person name="Higgins S."/>
            <person name="Loffler F."/>
        </authorList>
    </citation>
    <scope>NUCLEOTIDE SEQUENCE</scope>
</reference>
<evidence type="ECO:0000313" key="2">
    <source>
        <dbReference type="EMBL" id="MPM19835.1"/>
    </source>
</evidence>
<dbReference type="AlphaFoldDB" id="A0A644XUJ2"/>
<name>A0A644XUJ2_9ZZZZ</name>
<dbReference type="Pfam" id="PF09588">
    <property type="entry name" value="YqaJ"/>
    <property type="match status" value="1"/>
</dbReference>
<evidence type="ECO:0000259" key="1">
    <source>
        <dbReference type="Pfam" id="PF09588"/>
    </source>
</evidence>
<dbReference type="NCBIfam" id="TIGR03033">
    <property type="entry name" value="phage_rel_nuc"/>
    <property type="match status" value="1"/>
</dbReference>
<organism evidence="2">
    <name type="scientific">bioreactor metagenome</name>
    <dbReference type="NCBI Taxonomy" id="1076179"/>
    <lineage>
        <taxon>unclassified sequences</taxon>
        <taxon>metagenomes</taxon>
        <taxon>ecological metagenomes</taxon>
    </lineage>
</organism>
<dbReference type="InterPro" id="IPR011604">
    <property type="entry name" value="PDDEXK-like_dom_sf"/>
</dbReference>
<protein>
    <recommendedName>
        <fullName evidence="1">YqaJ viral recombinase domain-containing protein</fullName>
    </recommendedName>
</protein>
<dbReference type="InterPro" id="IPR017482">
    <property type="entry name" value="Lambda-type_endonuclease"/>
</dbReference>
<sequence>MYNERFIREHYENKEDWLKGRAKGNGASDIGSILEVNPWKSKVELWEEKVGRRQAKDLSNVESVQRGIREEPIIRAAFIADHPEFIVEHYPFDILKLKTHPYIQASLDGELLYMGGNANLERQYGIVPGMRGVLEIKTGSYSTQRYLNEWTTPAVPRHYFPQVCQQLLVTGWDFAWVQAKLFRTDSKYTRGGDNSYLPQTFETFFIITASSPAVRSSFDTIIDGQVDFQACVDEDRMPWTSIPNKKRI</sequence>
<proteinExistence type="predicted"/>